<gene>
    <name evidence="1" type="ORF">SDC9_200417</name>
</gene>
<organism evidence="1">
    <name type="scientific">bioreactor metagenome</name>
    <dbReference type="NCBI Taxonomy" id="1076179"/>
    <lineage>
        <taxon>unclassified sequences</taxon>
        <taxon>metagenomes</taxon>
        <taxon>ecological metagenomes</taxon>
    </lineage>
</organism>
<dbReference type="EMBL" id="VSSQ01119153">
    <property type="protein sequence ID" value="MPN52755.1"/>
    <property type="molecule type" value="Genomic_DNA"/>
</dbReference>
<reference evidence="1" key="1">
    <citation type="submission" date="2019-08" db="EMBL/GenBank/DDBJ databases">
        <authorList>
            <person name="Kucharzyk K."/>
            <person name="Murdoch R.W."/>
            <person name="Higgins S."/>
            <person name="Loffler F."/>
        </authorList>
    </citation>
    <scope>NUCLEOTIDE SEQUENCE</scope>
</reference>
<protein>
    <submittedName>
        <fullName evidence="1">Uncharacterized protein</fullName>
    </submittedName>
</protein>
<accession>A0A645IN37</accession>
<evidence type="ECO:0000313" key="1">
    <source>
        <dbReference type="EMBL" id="MPN52755.1"/>
    </source>
</evidence>
<comment type="caution">
    <text evidence="1">The sequence shown here is derived from an EMBL/GenBank/DDBJ whole genome shotgun (WGS) entry which is preliminary data.</text>
</comment>
<sequence>MPDAAVAVDLLEPADVGHDHAAQIAFDDDFGLQHHRNRSDVFVGQVFGAKVGRNIELGDDLLGDRRPDPIEIAQGELDLFITRDVNPNDAWHIA</sequence>
<dbReference type="AlphaFoldDB" id="A0A645IN37"/>
<proteinExistence type="predicted"/>
<name>A0A645IN37_9ZZZZ</name>